<gene>
    <name evidence="2" type="ORF">DYS74_00725</name>
</gene>
<reference evidence="2 3" key="1">
    <citation type="submission" date="2018-10" db="EMBL/GenBank/DDBJ databases">
        <title>Rhodobacter sp . BO-81.</title>
        <authorList>
            <person name="Im W.T."/>
        </authorList>
    </citation>
    <scope>NUCLEOTIDE SEQUENCE [LARGE SCALE GENOMIC DNA]</scope>
    <source>
        <strain evidence="2 3">BO-81</strain>
    </source>
</reference>
<dbReference type="Proteomes" id="UP000279673">
    <property type="component" value="Unassembled WGS sequence"/>
</dbReference>
<keyword evidence="1" id="KW-0812">Transmembrane</keyword>
<feature type="transmembrane region" description="Helical" evidence="1">
    <location>
        <begin position="34"/>
        <end position="51"/>
    </location>
</feature>
<evidence type="ECO:0000313" key="2">
    <source>
        <dbReference type="EMBL" id="RLL72881.1"/>
    </source>
</evidence>
<proteinExistence type="predicted"/>
<sequence>MIDSDVLLVGGLLVAAFAIPAGFSAFSEGRPPRAAAVALALGAVLVAAAVLQRPGGYSPAQIPAAFARVAARLLH</sequence>
<keyword evidence="1" id="KW-1133">Transmembrane helix</keyword>
<keyword evidence="1" id="KW-0472">Membrane</keyword>
<dbReference type="EMBL" id="RCHI01000001">
    <property type="protein sequence ID" value="RLL72881.1"/>
    <property type="molecule type" value="Genomic_DNA"/>
</dbReference>
<organism evidence="2 3">
    <name type="scientific">Paenirhodobacter hankyongi</name>
    <dbReference type="NCBI Taxonomy" id="2294033"/>
    <lineage>
        <taxon>Bacteria</taxon>
        <taxon>Pseudomonadati</taxon>
        <taxon>Pseudomonadota</taxon>
        <taxon>Alphaproteobacteria</taxon>
        <taxon>Rhodobacterales</taxon>
        <taxon>Rhodobacter group</taxon>
        <taxon>Paenirhodobacter</taxon>
    </lineage>
</organism>
<keyword evidence="3" id="KW-1185">Reference proteome</keyword>
<dbReference type="RefSeq" id="WP_121530247.1">
    <property type="nucleotide sequence ID" value="NZ_RCHI01000001.1"/>
</dbReference>
<protein>
    <recommendedName>
        <fullName evidence="4">50S ribosomal protein L35</fullName>
    </recommendedName>
</protein>
<evidence type="ECO:0000313" key="3">
    <source>
        <dbReference type="Proteomes" id="UP000279673"/>
    </source>
</evidence>
<name>A0A421BX32_9RHOB</name>
<evidence type="ECO:0008006" key="4">
    <source>
        <dbReference type="Google" id="ProtNLM"/>
    </source>
</evidence>
<comment type="caution">
    <text evidence="2">The sequence shown here is derived from an EMBL/GenBank/DDBJ whole genome shotgun (WGS) entry which is preliminary data.</text>
</comment>
<evidence type="ECO:0000256" key="1">
    <source>
        <dbReference type="SAM" id="Phobius"/>
    </source>
</evidence>
<dbReference type="AlphaFoldDB" id="A0A421BX32"/>
<accession>A0A421BX32</accession>